<dbReference type="InterPro" id="IPR012347">
    <property type="entry name" value="Ferritin-like"/>
</dbReference>
<keyword evidence="2" id="KW-1185">Reference proteome</keyword>
<name>A0A916S6V1_9BACI</name>
<reference evidence="1" key="2">
    <citation type="submission" date="2020-09" db="EMBL/GenBank/DDBJ databases">
        <authorList>
            <person name="Sun Q."/>
            <person name="Zhou Y."/>
        </authorList>
    </citation>
    <scope>NUCLEOTIDE SEQUENCE</scope>
    <source>
        <strain evidence="1">CGMCC 1.12408</strain>
    </source>
</reference>
<protein>
    <recommendedName>
        <fullName evidence="3">DUF3231 family protein</fullName>
    </recommendedName>
</protein>
<dbReference type="InterPro" id="IPR021617">
    <property type="entry name" value="DUF3231"/>
</dbReference>
<reference evidence="1" key="1">
    <citation type="journal article" date="2014" name="Int. J. Syst. Evol. Microbiol.">
        <title>Complete genome sequence of Corynebacterium casei LMG S-19264T (=DSM 44701T), isolated from a smear-ripened cheese.</title>
        <authorList>
            <consortium name="US DOE Joint Genome Institute (JGI-PGF)"/>
            <person name="Walter F."/>
            <person name="Albersmeier A."/>
            <person name="Kalinowski J."/>
            <person name="Ruckert C."/>
        </authorList>
    </citation>
    <scope>NUCLEOTIDE SEQUENCE</scope>
    <source>
        <strain evidence="1">CGMCC 1.12408</strain>
    </source>
</reference>
<gene>
    <name evidence="1" type="ORF">GCM10008025_30930</name>
</gene>
<dbReference type="EMBL" id="BMEY01000018">
    <property type="protein sequence ID" value="GGA85755.1"/>
    <property type="molecule type" value="Genomic_DNA"/>
</dbReference>
<dbReference type="Gene3D" id="1.20.1260.10">
    <property type="match status" value="2"/>
</dbReference>
<dbReference type="AlphaFoldDB" id="A0A916S6V1"/>
<proteinExistence type="predicted"/>
<evidence type="ECO:0000313" key="1">
    <source>
        <dbReference type="EMBL" id="GGA85755.1"/>
    </source>
</evidence>
<organism evidence="1 2">
    <name type="scientific">Ornithinibacillus halotolerans</name>
    <dbReference type="NCBI Taxonomy" id="1274357"/>
    <lineage>
        <taxon>Bacteria</taxon>
        <taxon>Bacillati</taxon>
        <taxon>Bacillota</taxon>
        <taxon>Bacilli</taxon>
        <taxon>Bacillales</taxon>
        <taxon>Bacillaceae</taxon>
        <taxon>Ornithinibacillus</taxon>
    </lineage>
</organism>
<evidence type="ECO:0008006" key="3">
    <source>
        <dbReference type="Google" id="ProtNLM"/>
    </source>
</evidence>
<dbReference type="Pfam" id="PF11553">
    <property type="entry name" value="DUF3231"/>
    <property type="match status" value="2"/>
</dbReference>
<comment type="caution">
    <text evidence="1">The sequence shown here is derived from an EMBL/GenBank/DDBJ whole genome shotgun (WGS) entry which is preliminary data.</text>
</comment>
<dbReference type="Proteomes" id="UP000613512">
    <property type="component" value="Unassembled WGS sequence"/>
</dbReference>
<accession>A0A916S6V1</accession>
<evidence type="ECO:0000313" key="2">
    <source>
        <dbReference type="Proteomes" id="UP000613512"/>
    </source>
</evidence>
<sequence length="336" mass="38164">MSRSIMLTSGEIASLWTSYMNDTMSKQILGYMLKYVTDSDIKPVVQYAYDLTINHIKELEELFNKENFAIPNGFDDQDVNPHAPWLYTDVFCLTYVNHMARVGGVAYGGFLSMSIREDIRDYFSQANKETTALYNRTTEIALAKGVSSRHPYISVPKETDYIDSKKYLSGLNPFSEKRPLNAIEIAYLYMNIVTNSLGVKLCISFAQTSQNKEVQEYMLRGKEIANKHIKLFADTLMKDDIEATKLPDISVSDSTTWTFSDKMMMFHIALLMQAGIGNYATAAAASQRSDLMINYERFSLEVAAYAKSGADIMIKHNWLEQPPGVKDRNKLAREKK</sequence>